<proteinExistence type="predicted"/>
<name>A0ACB9RLI8_9MYRT</name>
<accession>A0ACB9RLI8</accession>
<dbReference type="Proteomes" id="UP001057402">
    <property type="component" value="Chromosome 3"/>
</dbReference>
<evidence type="ECO:0000313" key="1">
    <source>
        <dbReference type="EMBL" id="KAI4379734.1"/>
    </source>
</evidence>
<protein>
    <submittedName>
        <fullName evidence="1">Uncharacterized protein</fullName>
    </submittedName>
</protein>
<sequence length="290" mass="32523">MRTPQGGSSEVLSKGAWTAGEDKLLLDYVRINGEGRWSRLAREMGLKRCGKSCRLRWMNYLRPNIKRGNISADEEELIIRLHKLLGNRWSLIAGRLPGRTDNEIKNYWNTNIAKKKPELLFPRRASLGKIQQNSEPNPQGNDHNKEPQLEQTNNAETMVIHQTDNGNTLHNSKPASNEGLPLHEGKIMQRMPLSDSDYLSDGSLSLMSSPEGNDPSNFLIDFTVEDLCKILDADFTGLGDVNWSNEDHSNIECKSASPVAKNMVTGHFPEADDVVGFPFGPNDDEDKRAR</sequence>
<reference evidence="2" key="1">
    <citation type="journal article" date="2023" name="Front. Plant Sci.">
        <title>Chromosomal-level genome assembly of Melastoma candidum provides insights into trichome evolution.</title>
        <authorList>
            <person name="Zhong Y."/>
            <person name="Wu W."/>
            <person name="Sun C."/>
            <person name="Zou P."/>
            <person name="Liu Y."/>
            <person name="Dai S."/>
            <person name="Zhou R."/>
        </authorList>
    </citation>
    <scope>NUCLEOTIDE SEQUENCE [LARGE SCALE GENOMIC DNA]</scope>
</reference>
<keyword evidence="2" id="KW-1185">Reference proteome</keyword>
<evidence type="ECO:0000313" key="2">
    <source>
        <dbReference type="Proteomes" id="UP001057402"/>
    </source>
</evidence>
<dbReference type="EMBL" id="CM042882">
    <property type="protein sequence ID" value="KAI4379734.1"/>
    <property type="molecule type" value="Genomic_DNA"/>
</dbReference>
<organism evidence="1 2">
    <name type="scientific">Melastoma candidum</name>
    <dbReference type="NCBI Taxonomy" id="119954"/>
    <lineage>
        <taxon>Eukaryota</taxon>
        <taxon>Viridiplantae</taxon>
        <taxon>Streptophyta</taxon>
        <taxon>Embryophyta</taxon>
        <taxon>Tracheophyta</taxon>
        <taxon>Spermatophyta</taxon>
        <taxon>Magnoliopsida</taxon>
        <taxon>eudicotyledons</taxon>
        <taxon>Gunneridae</taxon>
        <taxon>Pentapetalae</taxon>
        <taxon>rosids</taxon>
        <taxon>malvids</taxon>
        <taxon>Myrtales</taxon>
        <taxon>Melastomataceae</taxon>
        <taxon>Melastomatoideae</taxon>
        <taxon>Melastomateae</taxon>
        <taxon>Melastoma</taxon>
    </lineage>
</organism>
<gene>
    <name evidence="1" type="ORF">MLD38_005990</name>
</gene>
<comment type="caution">
    <text evidence="1">The sequence shown here is derived from an EMBL/GenBank/DDBJ whole genome shotgun (WGS) entry which is preliminary data.</text>
</comment>